<dbReference type="InterPro" id="IPR023213">
    <property type="entry name" value="CAT-like_dom_sf"/>
</dbReference>
<dbReference type="GO" id="GO:0044550">
    <property type="term" value="P:secondary metabolite biosynthetic process"/>
    <property type="evidence" value="ECO:0007669"/>
    <property type="project" value="TreeGrafter"/>
</dbReference>
<dbReference type="GO" id="GO:0003824">
    <property type="term" value="F:catalytic activity"/>
    <property type="evidence" value="ECO:0007669"/>
    <property type="project" value="InterPro"/>
</dbReference>
<dbReference type="AlphaFoldDB" id="A0AB39SKH3"/>
<dbReference type="GO" id="GO:0008610">
    <property type="term" value="P:lipid biosynthetic process"/>
    <property type="evidence" value="ECO:0007669"/>
    <property type="project" value="UniProtKB-ARBA"/>
</dbReference>
<feature type="domain" description="Condensation" evidence="2">
    <location>
        <begin position="19"/>
        <end position="88"/>
    </location>
</feature>
<gene>
    <name evidence="3" type="ORF">AB5J50_38080</name>
</gene>
<dbReference type="EMBL" id="CP163440">
    <property type="protein sequence ID" value="XDQ66215.1"/>
    <property type="molecule type" value="Genomic_DNA"/>
</dbReference>
<dbReference type="Gene3D" id="3.30.559.10">
    <property type="entry name" value="Chloramphenicol acetyltransferase-like domain"/>
    <property type="match status" value="1"/>
</dbReference>
<dbReference type="PANTHER" id="PTHR45527:SF1">
    <property type="entry name" value="FATTY ACID SYNTHASE"/>
    <property type="match status" value="1"/>
</dbReference>
<feature type="domain" description="Condensation" evidence="2">
    <location>
        <begin position="158"/>
        <end position="376"/>
    </location>
</feature>
<reference evidence="3" key="1">
    <citation type="submission" date="2024-07" db="EMBL/GenBank/DDBJ databases">
        <authorList>
            <person name="Yu S.T."/>
        </authorList>
    </citation>
    <scope>NUCLEOTIDE SEQUENCE</scope>
    <source>
        <strain evidence="3">R35</strain>
    </source>
</reference>
<feature type="compositionally biased region" description="Low complexity" evidence="1">
    <location>
        <begin position="8"/>
        <end position="21"/>
    </location>
</feature>
<proteinExistence type="predicted"/>
<dbReference type="PANTHER" id="PTHR45527">
    <property type="entry name" value="NONRIBOSOMAL PEPTIDE SYNTHETASE"/>
    <property type="match status" value="1"/>
</dbReference>
<dbReference type="GO" id="GO:0005737">
    <property type="term" value="C:cytoplasm"/>
    <property type="evidence" value="ECO:0007669"/>
    <property type="project" value="TreeGrafter"/>
</dbReference>
<sequence length="455" mass="49080">MRLELPSQQQQFQHQQPHQQPVSPAERQFWFAERIAPGSPAWRVLSAIRVEGPLDRAALTEAARRVVARHPALRSVFTAEGGRLLRTVLPLAAEPPLLPLAPGAGFRDAERALSAPDLLDLDHGRHLALALAPDPGAAEADGAPDTYATATAPVPAATLYVLTHHIAYDGLSHEVFTADLARAYARTVADEPEPPEPPRSHGTPPEPSADRREELVAYWRAALDGVPDLPVEGPGPSQRELAGAEVRTHRVRFADGLGPAVRDAARSAACPPFAVLLTAYGQALAELSGADDFCVGTPVSLRTPDQAGEIGCLLTTLPVRLRHLDAPGALPRVWETFTDGVLHMELPYDETVRATRTRPSRRMPLHQALFAYESWQRPLHPAGPVRMHTVPVYPLGAQAEIQFQLNELPGARLEGVLQAPADGVWAGRLPALAAAVTRRLVASAPNAPTIEEKVR</sequence>
<dbReference type="SUPFAM" id="SSF52777">
    <property type="entry name" value="CoA-dependent acyltransferases"/>
    <property type="match status" value="2"/>
</dbReference>
<dbReference type="GO" id="GO:0031177">
    <property type="term" value="F:phosphopantetheine binding"/>
    <property type="evidence" value="ECO:0007669"/>
    <property type="project" value="TreeGrafter"/>
</dbReference>
<dbReference type="Pfam" id="PF00668">
    <property type="entry name" value="Condensation"/>
    <property type="match status" value="2"/>
</dbReference>
<evidence type="ECO:0000256" key="1">
    <source>
        <dbReference type="SAM" id="MobiDB-lite"/>
    </source>
</evidence>
<feature type="region of interest" description="Disordered" evidence="1">
    <location>
        <begin position="188"/>
        <end position="211"/>
    </location>
</feature>
<dbReference type="RefSeq" id="WP_369263211.1">
    <property type="nucleotide sequence ID" value="NZ_CP163440.1"/>
</dbReference>
<accession>A0AB39SKH3</accession>
<protein>
    <submittedName>
        <fullName evidence="3">Condensation domain-containing protein</fullName>
    </submittedName>
</protein>
<evidence type="ECO:0000259" key="2">
    <source>
        <dbReference type="Pfam" id="PF00668"/>
    </source>
</evidence>
<feature type="region of interest" description="Disordered" evidence="1">
    <location>
        <begin position="1"/>
        <end position="23"/>
    </location>
</feature>
<dbReference type="InterPro" id="IPR001242">
    <property type="entry name" value="Condensation_dom"/>
</dbReference>
<evidence type="ECO:0000313" key="3">
    <source>
        <dbReference type="EMBL" id="XDQ66215.1"/>
    </source>
</evidence>
<dbReference type="Gene3D" id="3.30.559.30">
    <property type="entry name" value="Nonribosomal peptide synthetase, condensation domain"/>
    <property type="match status" value="1"/>
</dbReference>
<name>A0AB39SKH3_9ACTN</name>
<organism evidence="3">
    <name type="scientific">Streptomyces sp. R35</name>
    <dbReference type="NCBI Taxonomy" id="3238630"/>
    <lineage>
        <taxon>Bacteria</taxon>
        <taxon>Bacillati</taxon>
        <taxon>Actinomycetota</taxon>
        <taxon>Actinomycetes</taxon>
        <taxon>Kitasatosporales</taxon>
        <taxon>Streptomycetaceae</taxon>
        <taxon>Streptomyces</taxon>
    </lineage>
</organism>
<dbReference type="GO" id="GO:0043041">
    <property type="term" value="P:amino acid activation for nonribosomal peptide biosynthetic process"/>
    <property type="evidence" value="ECO:0007669"/>
    <property type="project" value="TreeGrafter"/>
</dbReference>